<dbReference type="KEGG" id="rha:RHA1_ro00641"/>
<gene>
    <name evidence="2" type="ordered locus">RHA1_ro00641</name>
</gene>
<reference evidence="3" key="1">
    <citation type="journal article" date="2006" name="Proc. Natl. Acad. Sci. U.S.A.">
        <title>The complete genome of Rhodococcus sp. RHA1 provides insights into a catabolic powerhouse.</title>
        <authorList>
            <person name="McLeod M.P."/>
            <person name="Warren R.L."/>
            <person name="Hsiao W.W.L."/>
            <person name="Araki N."/>
            <person name="Myhre M."/>
            <person name="Fernandes C."/>
            <person name="Miyazawa D."/>
            <person name="Wong W."/>
            <person name="Lillquist A.L."/>
            <person name="Wang D."/>
            <person name="Dosanjh M."/>
            <person name="Hara H."/>
            <person name="Petrescu A."/>
            <person name="Morin R.D."/>
            <person name="Yang G."/>
            <person name="Stott J.M."/>
            <person name="Schein J.E."/>
            <person name="Shin H."/>
            <person name="Smailus D."/>
            <person name="Siddiqui A.S."/>
            <person name="Marra M.A."/>
            <person name="Jones S.J.M."/>
            <person name="Holt R."/>
            <person name="Brinkman F.S.L."/>
            <person name="Miyauchi K."/>
            <person name="Fukuda M."/>
            <person name="Davies J.E."/>
            <person name="Mohn W.W."/>
            <person name="Eltis L.D."/>
        </authorList>
    </citation>
    <scope>NUCLEOTIDE SEQUENCE [LARGE SCALE GENOMIC DNA]</scope>
    <source>
        <strain evidence="3">RHA1</strain>
    </source>
</reference>
<accession>Q0SJ10</accession>
<dbReference type="AlphaFoldDB" id="Q0SJ10"/>
<proteinExistence type="predicted"/>
<dbReference type="EMBL" id="CP000431">
    <property type="protein sequence ID" value="ABG92476.1"/>
    <property type="molecule type" value="Genomic_DNA"/>
</dbReference>
<feature type="region of interest" description="Disordered" evidence="1">
    <location>
        <begin position="20"/>
        <end position="60"/>
    </location>
</feature>
<sequence length="199" mass="21586">MIELLERCCGMAHYEVDRCPPRRSDDRSGSRVPADPSRTRQVPPLGRSRSDKLSPGCATTSKMMPATIAGFTGDRRCPGLFRSLNSAEVLLACCTECRGGEGPVYECTQSSRGTGRCNASACESDHMCAWLLETTRPLTAAPPQSDEGRILMATPSTPTISVSAPRTLRRTSAMSTAEIKARIEAMYADDRRPDTPTAR</sequence>
<name>Q0SJ10_RHOJR</name>
<evidence type="ECO:0000313" key="3">
    <source>
        <dbReference type="Proteomes" id="UP000008710"/>
    </source>
</evidence>
<feature type="compositionally biased region" description="Basic and acidic residues" evidence="1">
    <location>
        <begin position="20"/>
        <end position="29"/>
    </location>
</feature>
<protein>
    <submittedName>
        <fullName evidence="2">Uncharacterized protein</fullName>
    </submittedName>
</protein>
<dbReference type="Proteomes" id="UP000008710">
    <property type="component" value="Chromosome"/>
</dbReference>
<evidence type="ECO:0000313" key="2">
    <source>
        <dbReference type="EMBL" id="ABG92476.1"/>
    </source>
</evidence>
<organism evidence="2 3">
    <name type="scientific">Rhodococcus jostii (strain RHA1)</name>
    <dbReference type="NCBI Taxonomy" id="101510"/>
    <lineage>
        <taxon>Bacteria</taxon>
        <taxon>Bacillati</taxon>
        <taxon>Actinomycetota</taxon>
        <taxon>Actinomycetes</taxon>
        <taxon>Mycobacteriales</taxon>
        <taxon>Nocardiaceae</taxon>
        <taxon>Rhodococcus</taxon>
    </lineage>
</organism>
<dbReference type="HOGENOM" id="CLU_1371286_0_0_11"/>
<evidence type="ECO:0000256" key="1">
    <source>
        <dbReference type="SAM" id="MobiDB-lite"/>
    </source>
</evidence>